<proteinExistence type="predicted"/>
<dbReference type="AlphaFoldDB" id="A0A2U1P6S7"/>
<dbReference type="GO" id="GO:0006520">
    <property type="term" value="P:amino acid metabolic process"/>
    <property type="evidence" value="ECO:0007669"/>
    <property type="project" value="InterPro"/>
</dbReference>
<evidence type="ECO:0000313" key="2">
    <source>
        <dbReference type="EMBL" id="PWA81449.1"/>
    </source>
</evidence>
<dbReference type="Proteomes" id="UP000245207">
    <property type="component" value="Unassembled WGS sequence"/>
</dbReference>
<dbReference type="SUPFAM" id="SSF53671">
    <property type="entry name" value="Aspartate/ornithine carbamoyltransferase"/>
    <property type="match status" value="1"/>
</dbReference>
<accession>A0A2U1P6S7</accession>
<reference evidence="2 3" key="1">
    <citation type="journal article" date="2018" name="Mol. Plant">
        <title>The genome of Artemisia annua provides insight into the evolution of Asteraceae family and artemisinin biosynthesis.</title>
        <authorList>
            <person name="Shen Q."/>
            <person name="Zhang L."/>
            <person name="Liao Z."/>
            <person name="Wang S."/>
            <person name="Yan T."/>
            <person name="Shi P."/>
            <person name="Liu M."/>
            <person name="Fu X."/>
            <person name="Pan Q."/>
            <person name="Wang Y."/>
            <person name="Lv Z."/>
            <person name="Lu X."/>
            <person name="Zhang F."/>
            <person name="Jiang W."/>
            <person name="Ma Y."/>
            <person name="Chen M."/>
            <person name="Hao X."/>
            <person name="Li L."/>
            <person name="Tang Y."/>
            <person name="Lv G."/>
            <person name="Zhou Y."/>
            <person name="Sun X."/>
            <person name="Brodelius P.E."/>
            <person name="Rose J.K.C."/>
            <person name="Tang K."/>
        </authorList>
    </citation>
    <scope>NUCLEOTIDE SEQUENCE [LARGE SCALE GENOMIC DNA]</scope>
    <source>
        <strain evidence="3">cv. Huhao1</strain>
        <tissue evidence="2">Leaf</tissue>
    </source>
</reference>
<dbReference type="Gene3D" id="3.40.50.1370">
    <property type="entry name" value="Aspartate/ornithine carbamoyltransferase"/>
    <property type="match status" value="1"/>
</dbReference>
<dbReference type="EMBL" id="PKPP01001589">
    <property type="protein sequence ID" value="PWA81449.1"/>
    <property type="molecule type" value="Genomic_DNA"/>
</dbReference>
<dbReference type="STRING" id="35608.A0A2U1P6S7"/>
<comment type="caution">
    <text evidence="2">The sequence shown here is derived from an EMBL/GenBank/DDBJ whole genome shotgun (WGS) entry which is preliminary data.</text>
</comment>
<keyword evidence="1" id="KW-0808">Transferase</keyword>
<dbReference type="GO" id="GO:0016597">
    <property type="term" value="F:amino acid binding"/>
    <property type="evidence" value="ECO:0007669"/>
    <property type="project" value="InterPro"/>
</dbReference>
<dbReference type="OrthoDB" id="1703100at2759"/>
<gene>
    <name evidence="2" type="ORF">CTI12_AA187290</name>
</gene>
<evidence type="ECO:0000256" key="1">
    <source>
        <dbReference type="ARBA" id="ARBA00022679"/>
    </source>
</evidence>
<name>A0A2U1P6S7_ARTAN</name>
<keyword evidence="3" id="KW-1185">Reference proteome</keyword>
<dbReference type="GO" id="GO:0016743">
    <property type="term" value="F:carboxyl- or carbamoyltransferase activity"/>
    <property type="evidence" value="ECO:0007669"/>
    <property type="project" value="InterPro"/>
</dbReference>
<sequence>MNRLGGEVLTTKNAREFSSSAKGETLEDTIRTVEGFLHVRLLLCRFSCAPLQRVRPLALVYPTYTET</sequence>
<protein>
    <submittedName>
        <fullName evidence="2">Uncharacterized protein</fullName>
    </submittedName>
</protein>
<dbReference type="InterPro" id="IPR036901">
    <property type="entry name" value="Asp/Orn_carbamoylTrfase_sf"/>
</dbReference>
<evidence type="ECO:0000313" key="3">
    <source>
        <dbReference type="Proteomes" id="UP000245207"/>
    </source>
</evidence>
<organism evidence="2 3">
    <name type="scientific">Artemisia annua</name>
    <name type="common">Sweet wormwood</name>
    <dbReference type="NCBI Taxonomy" id="35608"/>
    <lineage>
        <taxon>Eukaryota</taxon>
        <taxon>Viridiplantae</taxon>
        <taxon>Streptophyta</taxon>
        <taxon>Embryophyta</taxon>
        <taxon>Tracheophyta</taxon>
        <taxon>Spermatophyta</taxon>
        <taxon>Magnoliopsida</taxon>
        <taxon>eudicotyledons</taxon>
        <taxon>Gunneridae</taxon>
        <taxon>Pentapetalae</taxon>
        <taxon>asterids</taxon>
        <taxon>campanulids</taxon>
        <taxon>Asterales</taxon>
        <taxon>Asteraceae</taxon>
        <taxon>Asteroideae</taxon>
        <taxon>Anthemideae</taxon>
        <taxon>Artemisiinae</taxon>
        <taxon>Artemisia</taxon>
    </lineage>
</organism>